<dbReference type="EMBL" id="KZ857554">
    <property type="protein sequence ID" value="RDX40465.1"/>
    <property type="molecule type" value="Genomic_DNA"/>
</dbReference>
<name>A0A371CJK9_9APHY</name>
<organism evidence="1 2">
    <name type="scientific">Lentinus brumalis</name>
    <dbReference type="NCBI Taxonomy" id="2498619"/>
    <lineage>
        <taxon>Eukaryota</taxon>
        <taxon>Fungi</taxon>
        <taxon>Dikarya</taxon>
        <taxon>Basidiomycota</taxon>
        <taxon>Agaricomycotina</taxon>
        <taxon>Agaricomycetes</taxon>
        <taxon>Polyporales</taxon>
        <taxon>Polyporaceae</taxon>
        <taxon>Lentinus</taxon>
    </lineage>
</organism>
<reference evidence="1 2" key="1">
    <citation type="journal article" date="2018" name="Biotechnol. Biofuels">
        <title>Integrative visual omics of the white-rot fungus Polyporus brumalis exposes the biotechnological potential of its oxidative enzymes for delignifying raw plant biomass.</title>
        <authorList>
            <person name="Miyauchi S."/>
            <person name="Rancon A."/>
            <person name="Drula E."/>
            <person name="Hage H."/>
            <person name="Chaduli D."/>
            <person name="Favel A."/>
            <person name="Grisel S."/>
            <person name="Henrissat B."/>
            <person name="Herpoel-Gimbert I."/>
            <person name="Ruiz-Duenas F.J."/>
            <person name="Chevret D."/>
            <person name="Hainaut M."/>
            <person name="Lin J."/>
            <person name="Wang M."/>
            <person name="Pangilinan J."/>
            <person name="Lipzen A."/>
            <person name="Lesage-Meessen L."/>
            <person name="Navarro D."/>
            <person name="Riley R."/>
            <person name="Grigoriev I.V."/>
            <person name="Zhou S."/>
            <person name="Raouche S."/>
            <person name="Rosso M.N."/>
        </authorList>
    </citation>
    <scope>NUCLEOTIDE SEQUENCE [LARGE SCALE GENOMIC DNA]</scope>
    <source>
        <strain evidence="1 2">BRFM 1820</strain>
    </source>
</reference>
<evidence type="ECO:0000313" key="1">
    <source>
        <dbReference type="EMBL" id="RDX40465.1"/>
    </source>
</evidence>
<proteinExistence type="predicted"/>
<dbReference type="STRING" id="139420.A0A371CJK9"/>
<evidence type="ECO:0000313" key="2">
    <source>
        <dbReference type="Proteomes" id="UP000256964"/>
    </source>
</evidence>
<keyword evidence="2" id="KW-1185">Reference proteome</keyword>
<dbReference type="Proteomes" id="UP000256964">
    <property type="component" value="Unassembled WGS sequence"/>
</dbReference>
<feature type="non-terminal residue" evidence="1">
    <location>
        <position position="96"/>
    </location>
</feature>
<gene>
    <name evidence="1" type="ORF">OH76DRAFT_1300013</name>
</gene>
<sequence>RVWDVVAWTKPRALPMYKSLMHEGRPLVELDELWEAVNATYNSAAHREVDMTFLDELPQAEMRDFPPISMQELRDAVANVSSRSAPGSDHLRWPYV</sequence>
<dbReference type="AlphaFoldDB" id="A0A371CJK9"/>
<accession>A0A371CJK9</accession>
<dbReference type="OrthoDB" id="2788847at2759"/>
<feature type="non-terminal residue" evidence="1">
    <location>
        <position position="1"/>
    </location>
</feature>
<protein>
    <submittedName>
        <fullName evidence="1">Uncharacterized protein</fullName>
    </submittedName>
</protein>